<dbReference type="Pfam" id="PF15964">
    <property type="entry name" value="CCCAP"/>
    <property type="match status" value="2"/>
</dbReference>
<dbReference type="GO" id="GO:0030010">
    <property type="term" value="P:establishment of cell polarity"/>
    <property type="evidence" value="ECO:0007669"/>
    <property type="project" value="TreeGrafter"/>
</dbReference>
<comment type="caution">
    <text evidence="3">The sequence shown here is derived from an EMBL/GenBank/DDBJ whole genome shotgun (WGS) entry which is preliminary data.</text>
</comment>
<feature type="compositionally biased region" description="Polar residues" evidence="2">
    <location>
        <begin position="72"/>
        <end position="84"/>
    </location>
</feature>
<dbReference type="PANTHER" id="PTHR34343:SF1">
    <property type="entry name" value="SEROLOGICALLY DEFINED COLON CANCER ANTIGEN 8"/>
    <property type="match status" value="1"/>
</dbReference>
<dbReference type="PANTHER" id="PTHR34343">
    <property type="entry name" value="SEROLOGICALLY DEFINED COLON CANCER ANTIGEN 8"/>
    <property type="match status" value="1"/>
</dbReference>
<organism evidence="3 4">
    <name type="scientific">Danionella cerebrum</name>
    <dbReference type="NCBI Taxonomy" id="2873325"/>
    <lineage>
        <taxon>Eukaryota</taxon>
        <taxon>Metazoa</taxon>
        <taxon>Chordata</taxon>
        <taxon>Craniata</taxon>
        <taxon>Vertebrata</taxon>
        <taxon>Euteleostomi</taxon>
        <taxon>Actinopterygii</taxon>
        <taxon>Neopterygii</taxon>
        <taxon>Teleostei</taxon>
        <taxon>Ostariophysi</taxon>
        <taxon>Cypriniformes</taxon>
        <taxon>Danionidae</taxon>
        <taxon>Danioninae</taxon>
        <taxon>Danionella</taxon>
    </lineage>
</organism>
<feature type="compositionally biased region" description="Basic and acidic residues" evidence="2">
    <location>
        <begin position="304"/>
        <end position="320"/>
    </location>
</feature>
<dbReference type="EMBL" id="SRMA01026898">
    <property type="protein sequence ID" value="TRY65770.1"/>
    <property type="molecule type" value="Genomic_DNA"/>
</dbReference>
<name>A0A553NK23_9TELE</name>
<feature type="compositionally biased region" description="Low complexity" evidence="2">
    <location>
        <begin position="31"/>
        <end position="45"/>
    </location>
</feature>
<evidence type="ECO:0000313" key="4">
    <source>
        <dbReference type="Proteomes" id="UP000316079"/>
    </source>
</evidence>
<dbReference type="GO" id="GO:0005814">
    <property type="term" value="C:centriole"/>
    <property type="evidence" value="ECO:0007669"/>
    <property type="project" value="TreeGrafter"/>
</dbReference>
<reference evidence="3 4" key="1">
    <citation type="journal article" date="2019" name="Sci. Data">
        <title>Hybrid genome assembly and annotation of Danionella translucida.</title>
        <authorList>
            <person name="Kadobianskyi M."/>
            <person name="Schulze L."/>
            <person name="Schuelke M."/>
            <person name="Judkewitz B."/>
        </authorList>
    </citation>
    <scope>NUCLEOTIDE SEQUENCE [LARGE SCALE GENOMIC DNA]</scope>
    <source>
        <strain evidence="3 4">Bolton</strain>
    </source>
</reference>
<protein>
    <recommendedName>
        <fullName evidence="5">Serologically defined colon cancer antigen 8</fullName>
    </recommendedName>
</protein>
<dbReference type="STRING" id="623744.A0A553NK23"/>
<feature type="coiled-coil region" evidence="1">
    <location>
        <begin position="409"/>
        <end position="521"/>
    </location>
</feature>
<dbReference type="AlphaFoldDB" id="A0A553NK23"/>
<keyword evidence="4" id="KW-1185">Reference proteome</keyword>
<evidence type="ECO:0000256" key="1">
    <source>
        <dbReference type="SAM" id="Coils"/>
    </source>
</evidence>
<sequence length="540" mass="60988">MKPSLESDEEEELGAMQKTLRERANRSIQHLSSLLASHSSDSESSGPKQQQGLEQDPCTPAQHSEAVYQLRSLLQKQTNDVNIQSPSPSKRRLPPKRATDDTSSKHTGVQDLVPIIHNQSEYIQHLEAEVKFCKDELAEMKHRDQLRSLHQTQTETLETQVVKDLACLQKEYEEMKERLRHKDAMTAAAARGQHVGGLCLKCAQHEAVLAETHSNVHIQSIERLTKERDELTTVLCSMRASQAEAQQREWAAYQQVKQAVVMAEEANLEKTRALVQCEHFRNEVTRQRERLERELASEQQKISQAKEDARSESKKEKEELAQIANPRPTQGQPKVNPKPTQGPPMANPSQHKANTTHQPTSLHYGQLYDTWIHCIPASAPANATGLLPQQGNEKKWKPCAHKDGDAANVASLSQRVAEQQGLLERCERDRNSLNSQLEETSKKLTAQEANSSKLCAELRFLMSQAQLKKEEAERNVRDISSKLGRQLELAEQEVQKLGMELRGYRQRLEEAQRAEGRARAETAGLAEGLSRAQRQLNLTR</sequence>
<accession>A0A553NK23</accession>
<evidence type="ECO:0000256" key="2">
    <source>
        <dbReference type="SAM" id="MobiDB-lite"/>
    </source>
</evidence>
<feature type="compositionally biased region" description="Acidic residues" evidence="2">
    <location>
        <begin position="1"/>
        <end position="13"/>
    </location>
</feature>
<dbReference type="GO" id="GO:0005813">
    <property type="term" value="C:centrosome"/>
    <property type="evidence" value="ECO:0007669"/>
    <property type="project" value="InterPro"/>
</dbReference>
<evidence type="ECO:0008006" key="5">
    <source>
        <dbReference type="Google" id="ProtNLM"/>
    </source>
</evidence>
<dbReference type="GO" id="GO:0035148">
    <property type="term" value="P:tube formation"/>
    <property type="evidence" value="ECO:0007669"/>
    <property type="project" value="TreeGrafter"/>
</dbReference>
<dbReference type="Proteomes" id="UP000316079">
    <property type="component" value="Unassembled WGS sequence"/>
</dbReference>
<proteinExistence type="predicted"/>
<dbReference type="GO" id="GO:0001764">
    <property type="term" value="P:neuron migration"/>
    <property type="evidence" value="ECO:0007669"/>
    <property type="project" value="TreeGrafter"/>
</dbReference>
<dbReference type="OrthoDB" id="10252347at2759"/>
<feature type="compositionally biased region" description="Polar residues" evidence="2">
    <location>
        <begin position="347"/>
        <end position="358"/>
    </location>
</feature>
<dbReference type="InterPro" id="IPR031887">
    <property type="entry name" value="SDCCAG8"/>
</dbReference>
<feature type="coiled-coil region" evidence="1">
    <location>
        <begin position="123"/>
        <end position="185"/>
    </location>
</feature>
<gene>
    <name evidence="3" type="ORF">DNTS_003197</name>
</gene>
<feature type="region of interest" description="Disordered" evidence="2">
    <location>
        <begin position="291"/>
        <end position="358"/>
    </location>
</feature>
<dbReference type="GO" id="GO:0007098">
    <property type="term" value="P:centrosome cycle"/>
    <property type="evidence" value="ECO:0007669"/>
    <property type="project" value="InterPro"/>
</dbReference>
<evidence type="ECO:0000313" key="3">
    <source>
        <dbReference type="EMBL" id="TRY65770.1"/>
    </source>
</evidence>
<keyword evidence="1" id="KW-0175">Coiled coil</keyword>
<feature type="region of interest" description="Disordered" evidence="2">
    <location>
        <begin position="1"/>
        <end position="109"/>
    </location>
</feature>